<reference evidence="1" key="1">
    <citation type="submission" date="2020-03" db="EMBL/GenBank/DDBJ databases">
        <title>A high-quality chromosome-level genome assembly of a woody plant with both climbing and erect habits, Rhamnella rubrinervis.</title>
        <authorList>
            <person name="Lu Z."/>
            <person name="Yang Y."/>
            <person name="Zhu X."/>
            <person name="Sun Y."/>
        </authorList>
    </citation>
    <scope>NUCLEOTIDE SEQUENCE</scope>
    <source>
        <strain evidence="1">BYM</strain>
        <tissue evidence="1">Leaf</tissue>
    </source>
</reference>
<sequence>MKKALQAEGDKEGHHDEALTMWDCGSPLYDSCELASLSHLIERHLMTLPSLGGSRRFITQFSHPSDLINPSTSTVDVSCRRLTKWSSMVASLSEFVERKVWKKRVFGERKDKLKKMKLNNKPLGSCNKIGF</sequence>
<evidence type="ECO:0000313" key="1">
    <source>
        <dbReference type="EMBL" id="KAF3439893.1"/>
    </source>
</evidence>
<dbReference type="PANTHER" id="PTHR33978:SF18">
    <property type="entry name" value="OS01G0656300 PROTEIN"/>
    <property type="match status" value="1"/>
</dbReference>
<keyword evidence="2" id="KW-1185">Reference proteome</keyword>
<gene>
    <name evidence="1" type="ORF">FNV43_RR18171</name>
</gene>
<dbReference type="EMBL" id="VOIH02000008">
    <property type="protein sequence ID" value="KAF3439893.1"/>
    <property type="molecule type" value="Genomic_DNA"/>
</dbReference>
<comment type="caution">
    <text evidence="1">The sequence shown here is derived from an EMBL/GenBank/DDBJ whole genome shotgun (WGS) entry which is preliminary data.</text>
</comment>
<name>A0A8K0E4N6_9ROSA</name>
<proteinExistence type="predicted"/>
<dbReference type="OrthoDB" id="690771at2759"/>
<dbReference type="PANTHER" id="PTHR33978">
    <property type="entry name" value="SERINE/THREONINE-KINASE"/>
    <property type="match status" value="1"/>
</dbReference>
<dbReference type="Proteomes" id="UP000796880">
    <property type="component" value="Unassembled WGS sequence"/>
</dbReference>
<dbReference type="AlphaFoldDB" id="A0A8K0E4N6"/>
<organism evidence="1 2">
    <name type="scientific">Rhamnella rubrinervis</name>
    <dbReference type="NCBI Taxonomy" id="2594499"/>
    <lineage>
        <taxon>Eukaryota</taxon>
        <taxon>Viridiplantae</taxon>
        <taxon>Streptophyta</taxon>
        <taxon>Embryophyta</taxon>
        <taxon>Tracheophyta</taxon>
        <taxon>Spermatophyta</taxon>
        <taxon>Magnoliopsida</taxon>
        <taxon>eudicotyledons</taxon>
        <taxon>Gunneridae</taxon>
        <taxon>Pentapetalae</taxon>
        <taxon>rosids</taxon>
        <taxon>fabids</taxon>
        <taxon>Rosales</taxon>
        <taxon>Rhamnaceae</taxon>
        <taxon>rhamnoid group</taxon>
        <taxon>Rhamneae</taxon>
        <taxon>Rhamnella</taxon>
    </lineage>
</organism>
<evidence type="ECO:0000313" key="2">
    <source>
        <dbReference type="Proteomes" id="UP000796880"/>
    </source>
</evidence>
<accession>A0A8K0E4N6</accession>
<protein>
    <submittedName>
        <fullName evidence="1">Uncharacterized protein</fullName>
    </submittedName>
</protein>